<feature type="signal peptide" evidence="2">
    <location>
        <begin position="1"/>
        <end position="17"/>
    </location>
</feature>
<reference evidence="3 4" key="1">
    <citation type="journal article" date="2024" name="Science">
        <title>Giant polyketide synthase enzymes in the biosynthesis of giant marine polyether toxins.</title>
        <authorList>
            <person name="Fallon T.R."/>
            <person name="Shende V.V."/>
            <person name="Wierzbicki I.H."/>
            <person name="Pendleton A.L."/>
            <person name="Watervoot N.F."/>
            <person name="Auber R.P."/>
            <person name="Gonzalez D.J."/>
            <person name="Wisecaver J.H."/>
            <person name="Moore B.S."/>
        </authorList>
    </citation>
    <scope>NUCLEOTIDE SEQUENCE [LARGE SCALE GENOMIC DNA]</scope>
    <source>
        <strain evidence="3 4">12B1</strain>
    </source>
</reference>
<dbReference type="AlphaFoldDB" id="A0AB34IXJ8"/>
<proteinExistence type="predicted"/>
<evidence type="ECO:0000313" key="3">
    <source>
        <dbReference type="EMBL" id="KAL1508706.1"/>
    </source>
</evidence>
<gene>
    <name evidence="3" type="ORF">AB1Y20_004801</name>
</gene>
<keyword evidence="2" id="KW-0732">Signal</keyword>
<feature type="region of interest" description="Disordered" evidence="1">
    <location>
        <begin position="46"/>
        <end position="67"/>
    </location>
</feature>
<feature type="chain" id="PRO_5044248284" evidence="2">
    <location>
        <begin position="18"/>
        <end position="352"/>
    </location>
</feature>
<keyword evidence="4" id="KW-1185">Reference proteome</keyword>
<dbReference type="EMBL" id="JBGBPQ010000016">
    <property type="protein sequence ID" value="KAL1508706.1"/>
    <property type="molecule type" value="Genomic_DNA"/>
</dbReference>
<dbReference type="Proteomes" id="UP001515480">
    <property type="component" value="Unassembled WGS sequence"/>
</dbReference>
<accession>A0AB34IXJ8</accession>
<evidence type="ECO:0000256" key="2">
    <source>
        <dbReference type="SAM" id="SignalP"/>
    </source>
</evidence>
<name>A0AB34IXJ8_PRYPA</name>
<dbReference type="PANTHER" id="PTHR35716">
    <property type="entry name" value="OS05G0574700 PROTEIN-RELATED"/>
    <property type="match status" value="1"/>
</dbReference>
<comment type="caution">
    <text evidence="3">The sequence shown here is derived from an EMBL/GenBank/DDBJ whole genome shotgun (WGS) entry which is preliminary data.</text>
</comment>
<evidence type="ECO:0000313" key="4">
    <source>
        <dbReference type="Proteomes" id="UP001515480"/>
    </source>
</evidence>
<protein>
    <submittedName>
        <fullName evidence="3">Uncharacterized protein</fullName>
    </submittedName>
</protein>
<organism evidence="3 4">
    <name type="scientific">Prymnesium parvum</name>
    <name type="common">Toxic golden alga</name>
    <dbReference type="NCBI Taxonomy" id="97485"/>
    <lineage>
        <taxon>Eukaryota</taxon>
        <taxon>Haptista</taxon>
        <taxon>Haptophyta</taxon>
        <taxon>Prymnesiophyceae</taxon>
        <taxon>Prymnesiales</taxon>
        <taxon>Prymnesiaceae</taxon>
        <taxon>Prymnesium</taxon>
    </lineage>
</organism>
<evidence type="ECO:0000256" key="1">
    <source>
        <dbReference type="SAM" id="MobiDB-lite"/>
    </source>
</evidence>
<sequence length="352" mass="39355">MLALQLALAAFVPPARPAASISSRHASAAASDVRIHWRVASAAAATPPLAASRAPPPQMRSGSQAGPPHDVAFLESVKPTPNMEPHEVIAVMMSALHKSNLDRPRARFGCEVALRFLAPTNPASRASTQLFAQYLNQPWYQCLLDWSEYRMDGEVAILRDGKEAYQQIAVRSSPEAPWTSIRWILVRVPFYGSSDQWMVEAVFAQEPDDGSDLLVGAAPSAQEDARALALLNEQEQPRELVMKIMKAIRHLDEPYPLHGCEVAIRYCAPNNRASRLSPQAFAQYLREPWYRIMAEWDEIEIEDEPELLRKDGSVVQQDALVKRKGDDSWTVVNWQLSRHSGRWLTDALTITE</sequence>